<keyword evidence="1" id="KW-1133">Transmembrane helix</keyword>
<keyword evidence="3" id="KW-1185">Reference proteome</keyword>
<organism evidence="2 3">
    <name type="scientific">Halobacillus halophilus (strain ATCC 35676 / DSM 2266 / JCM 20832 / KCTC 3685 / LMG 17431 / NBRC 102448 / NCIMB 2269)</name>
    <name type="common">Sporosarcina halophila</name>
    <dbReference type="NCBI Taxonomy" id="866895"/>
    <lineage>
        <taxon>Bacteria</taxon>
        <taxon>Bacillati</taxon>
        <taxon>Bacillota</taxon>
        <taxon>Bacilli</taxon>
        <taxon>Bacillales</taxon>
        <taxon>Bacillaceae</taxon>
        <taxon>Halobacillus</taxon>
    </lineage>
</organism>
<dbReference type="EMBL" id="HE717023">
    <property type="protein sequence ID" value="CCG46712.1"/>
    <property type="molecule type" value="Genomic_DNA"/>
</dbReference>
<name>I0JRE2_HALH3</name>
<dbReference type="KEGG" id="hhd:HBHAL_4371"/>
<evidence type="ECO:0000313" key="2">
    <source>
        <dbReference type="EMBL" id="CCG46712.1"/>
    </source>
</evidence>
<proteinExistence type="predicted"/>
<keyword evidence="1" id="KW-0812">Transmembrane</keyword>
<dbReference type="PATRIC" id="fig|866895.3.peg.3405"/>
<dbReference type="RefSeq" id="WP_014644600.1">
    <property type="nucleotide sequence ID" value="NC_017668.1"/>
</dbReference>
<feature type="transmembrane region" description="Helical" evidence="1">
    <location>
        <begin position="6"/>
        <end position="29"/>
    </location>
</feature>
<reference evidence="2 3" key="1">
    <citation type="journal article" date="2013" name="Environ. Microbiol.">
        <title>Chloride and organic osmolytes: a hybrid strategy to cope with elevated salinities by the moderately halophilic, chloride-dependent bacterium Halobacillus halophilus.</title>
        <authorList>
            <person name="Saum S.H."/>
            <person name="Pfeiffer F."/>
            <person name="Palm P."/>
            <person name="Rampp M."/>
            <person name="Schuster S.C."/>
            <person name="Muller V."/>
            <person name="Oesterhelt D."/>
        </authorList>
    </citation>
    <scope>NUCLEOTIDE SEQUENCE [LARGE SCALE GENOMIC DNA]</scope>
    <source>
        <strain evidence="3">ATCC 35676 / DSM 2266 / JCM 20832 / KCTC 3685 / LMG 17431 / NBRC 102448 / NCIMB 2269</strain>
    </source>
</reference>
<dbReference type="HOGENOM" id="CLU_2973144_0_0_9"/>
<dbReference type="AlphaFoldDB" id="I0JRE2"/>
<sequence>MAAGQFVSLFLFVVIPLLFLMVIVLLINIKKRIEKIETKLNHMPPIEQGRDKGDTSSS</sequence>
<keyword evidence="1" id="KW-0472">Membrane</keyword>
<gene>
    <name evidence="2" type="ordered locus">HBHAL_4371</name>
</gene>
<dbReference type="Proteomes" id="UP000007397">
    <property type="component" value="Chromosome"/>
</dbReference>
<protein>
    <submittedName>
        <fullName evidence="2">Uncharacterized protein</fullName>
    </submittedName>
</protein>
<evidence type="ECO:0000313" key="3">
    <source>
        <dbReference type="Proteomes" id="UP000007397"/>
    </source>
</evidence>
<evidence type="ECO:0000256" key="1">
    <source>
        <dbReference type="SAM" id="Phobius"/>
    </source>
</evidence>
<accession>I0JRE2</accession>